<evidence type="ECO:0000313" key="12">
    <source>
        <dbReference type="Proteomes" id="UP000594263"/>
    </source>
</evidence>
<proteinExistence type="inferred from homology"/>
<dbReference type="GO" id="GO:0016705">
    <property type="term" value="F:oxidoreductase activity, acting on paired donors, with incorporation or reduction of molecular oxygen"/>
    <property type="evidence" value="ECO:0007669"/>
    <property type="project" value="InterPro"/>
</dbReference>
<evidence type="ECO:0000256" key="1">
    <source>
        <dbReference type="ARBA" id="ARBA00004370"/>
    </source>
</evidence>
<name>A0A7N0VEI3_KALFE</name>
<keyword evidence="7" id="KW-0560">Oxidoreductase</keyword>
<evidence type="ECO:0000256" key="2">
    <source>
        <dbReference type="ARBA" id="ARBA00010617"/>
    </source>
</evidence>
<dbReference type="Gene3D" id="1.10.630.10">
    <property type="entry name" value="Cytochrome P450"/>
    <property type="match status" value="1"/>
</dbReference>
<dbReference type="SUPFAM" id="SSF48264">
    <property type="entry name" value="Cytochrome P450"/>
    <property type="match status" value="1"/>
</dbReference>
<keyword evidence="12" id="KW-1185">Reference proteome</keyword>
<evidence type="ECO:0000256" key="10">
    <source>
        <dbReference type="ARBA" id="ARBA00023136"/>
    </source>
</evidence>
<keyword evidence="6" id="KW-1133">Transmembrane helix</keyword>
<keyword evidence="9" id="KW-0503">Monooxygenase</keyword>
<keyword evidence="10" id="KW-0472">Membrane</keyword>
<evidence type="ECO:0000256" key="6">
    <source>
        <dbReference type="ARBA" id="ARBA00022989"/>
    </source>
</evidence>
<evidence type="ECO:0000313" key="11">
    <source>
        <dbReference type="EnsemblPlants" id="Kaladp0630s0005.1.v1.1"/>
    </source>
</evidence>
<keyword evidence="4" id="KW-0812">Transmembrane</keyword>
<keyword evidence="8" id="KW-0408">Iron</keyword>
<evidence type="ECO:0000256" key="3">
    <source>
        <dbReference type="ARBA" id="ARBA00022617"/>
    </source>
</evidence>
<comment type="subcellular location">
    <subcellularLocation>
        <location evidence="1">Membrane</location>
    </subcellularLocation>
</comment>
<dbReference type="AlphaFoldDB" id="A0A7N0VEI3"/>
<dbReference type="Pfam" id="PF00067">
    <property type="entry name" value="p450"/>
    <property type="match status" value="1"/>
</dbReference>
<dbReference type="Proteomes" id="UP000594263">
    <property type="component" value="Unplaced"/>
</dbReference>
<dbReference type="PANTHER" id="PTHR24282:SF255">
    <property type="entry name" value="CYTOCHROME P450 72A11-RELATED"/>
    <property type="match status" value="1"/>
</dbReference>
<protein>
    <recommendedName>
        <fullName evidence="13">Cytochrome P450</fullName>
    </recommendedName>
</protein>
<dbReference type="InterPro" id="IPR001128">
    <property type="entry name" value="Cyt_P450"/>
</dbReference>
<evidence type="ECO:0000256" key="8">
    <source>
        <dbReference type="ARBA" id="ARBA00023004"/>
    </source>
</evidence>
<evidence type="ECO:0000256" key="7">
    <source>
        <dbReference type="ARBA" id="ARBA00023002"/>
    </source>
</evidence>
<dbReference type="GO" id="GO:0005506">
    <property type="term" value="F:iron ion binding"/>
    <property type="evidence" value="ECO:0007669"/>
    <property type="project" value="InterPro"/>
</dbReference>
<evidence type="ECO:0008006" key="13">
    <source>
        <dbReference type="Google" id="ProtNLM"/>
    </source>
</evidence>
<comment type="similarity">
    <text evidence="2">Belongs to the cytochrome P450 family.</text>
</comment>
<keyword evidence="5" id="KW-0479">Metal-binding</keyword>
<dbReference type="PANTHER" id="PTHR24282">
    <property type="entry name" value="CYTOCHROME P450 FAMILY MEMBER"/>
    <property type="match status" value="1"/>
</dbReference>
<keyword evidence="3" id="KW-0349">Heme</keyword>
<dbReference type="InterPro" id="IPR050665">
    <property type="entry name" value="Cytochrome_P450_Monooxygen"/>
</dbReference>
<dbReference type="GO" id="GO:0004497">
    <property type="term" value="F:monooxygenase activity"/>
    <property type="evidence" value="ECO:0007669"/>
    <property type="project" value="UniProtKB-KW"/>
</dbReference>
<dbReference type="GO" id="GO:0020037">
    <property type="term" value="F:heme binding"/>
    <property type="evidence" value="ECO:0007669"/>
    <property type="project" value="InterPro"/>
</dbReference>
<reference evidence="11" key="1">
    <citation type="submission" date="2021-01" db="UniProtKB">
        <authorList>
            <consortium name="EnsemblPlants"/>
        </authorList>
    </citation>
    <scope>IDENTIFICATION</scope>
</reference>
<evidence type="ECO:0000256" key="4">
    <source>
        <dbReference type="ARBA" id="ARBA00022692"/>
    </source>
</evidence>
<accession>A0A7N0VEI3</accession>
<evidence type="ECO:0000256" key="9">
    <source>
        <dbReference type="ARBA" id="ARBA00023033"/>
    </source>
</evidence>
<dbReference type="Gramene" id="Kaladp0630s0005.1.v1.1">
    <property type="protein sequence ID" value="Kaladp0630s0005.1.v1.1"/>
    <property type="gene ID" value="Kaladp0630s0005.v1.1"/>
</dbReference>
<sequence>MKDNSKIIKEATSKPINLSDNIIPRVHPHFHLSLRTYGKNLIVWLGPRPEVYIMEPELIKEVSNRIYDFQKPLRNPCRKLLANGLAAYEGDQWVKHRRLINPAFHAETLTKMMPAFHHSSNEMVSKWEKLCLASADGSCELDVWKDIKA</sequence>
<dbReference type="GO" id="GO:0016020">
    <property type="term" value="C:membrane"/>
    <property type="evidence" value="ECO:0007669"/>
    <property type="project" value="UniProtKB-SubCell"/>
</dbReference>
<dbReference type="EnsemblPlants" id="Kaladp0630s0005.1.v1.1">
    <property type="protein sequence ID" value="Kaladp0630s0005.1.v1.1"/>
    <property type="gene ID" value="Kaladp0630s0005.v1.1"/>
</dbReference>
<evidence type="ECO:0000256" key="5">
    <source>
        <dbReference type="ARBA" id="ARBA00022723"/>
    </source>
</evidence>
<organism evidence="11 12">
    <name type="scientific">Kalanchoe fedtschenkoi</name>
    <name type="common">Lavender scallops</name>
    <name type="synonym">South American air plant</name>
    <dbReference type="NCBI Taxonomy" id="63787"/>
    <lineage>
        <taxon>Eukaryota</taxon>
        <taxon>Viridiplantae</taxon>
        <taxon>Streptophyta</taxon>
        <taxon>Embryophyta</taxon>
        <taxon>Tracheophyta</taxon>
        <taxon>Spermatophyta</taxon>
        <taxon>Magnoliopsida</taxon>
        <taxon>eudicotyledons</taxon>
        <taxon>Gunneridae</taxon>
        <taxon>Pentapetalae</taxon>
        <taxon>Saxifragales</taxon>
        <taxon>Crassulaceae</taxon>
        <taxon>Kalanchoe</taxon>
    </lineage>
</organism>
<dbReference type="OMA" id="YHRRIIN"/>
<dbReference type="InterPro" id="IPR036396">
    <property type="entry name" value="Cyt_P450_sf"/>
</dbReference>